<keyword evidence="4" id="KW-1185">Reference proteome</keyword>
<dbReference type="Pfam" id="PF13460">
    <property type="entry name" value="NAD_binding_10"/>
    <property type="match status" value="1"/>
</dbReference>
<evidence type="ECO:0000259" key="2">
    <source>
        <dbReference type="Pfam" id="PF13460"/>
    </source>
</evidence>
<comment type="caution">
    <text evidence="3">The sequence shown here is derived from an EMBL/GenBank/DDBJ whole genome shotgun (WGS) entry which is preliminary data.</text>
</comment>
<feature type="chain" id="PRO_5013210160" description="NAD(P)-binding domain-containing protein" evidence="1">
    <location>
        <begin position="27"/>
        <end position="309"/>
    </location>
</feature>
<evidence type="ECO:0000256" key="1">
    <source>
        <dbReference type="SAM" id="SignalP"/>
    </source>
</evidence>
<dbReference type="GO" id="GO:0044877">
    <property type="term" value="F:protein-containing complex binding"/>
    <property type="evidence" value="ECO:0007669"/>
    <property type="project" value="TreeGrafter"/>
</dbReference>
<dbReference type="SUPFAM" id="SSF51735">
    <property type="entry name" value="NAD(P)-binding Rossmann-fold domains"/>
    <property type="match status" value="1"/>
</dbReference>
<protein>
    <recommendedName>
        <fullName evidence="2">NAD(P)-binding domain-containing protein</fullName>
    </recommendedName>
</protein>
<feature type="signal peptide" evidence="1">
    <location>
        <begin position="1"/>
        <end position="26"/>
    </location>
</feature>
<gene>
    <name evidence="3" type="ORF">FisN_21Hh281</name>
</gene>
<dbReference type="InParanoid" id="A0A1Z5KPJ8"/>
<dbReference type="Gene3D" id="3.40.50.720">
    <property type="entry name" value="NAD(P)-binding Rossmann-like Domain"/>
    <property type="match status" value="1"/>
</dbReference>
<feature type="domain" description="NAD(P)-binding" evidence="2">
    <location>
        <begin position="83"/>
        <end position="208"/>
    </location>
</feature>
<dbReference type="OrthoDB" id="276721at2759"/>
<sequence>MLHSIPRVGMMGMAWLLVAFVGWTNGFMTPPTTNARSDLTLNLSSGAEDVSRRQLFVSAVVTATALSGGRVEATPTSKVLVLGGTGFIGSRVVQQLQKAGISVVATSRDGRDGTVALDILTTDNVVDRVKELASGCQAVISCWGAIGTANDNVINSASGWAAQGAKAAGVNRFVSFGIAPEVVQATSGIEFIQPYIQGKEFAKQSVQSLFGDSGVIIEPTFVHGGDSFGVNPPRVAGFYGEFIEGLLSSSPVRAIEGALPRGNIIQVALEPPISVDTVASAAVVVALGKIGSSVSLDTYDKIKEVARLL</sequence>
<accession>A0A1Z5KPJ8</accession>
<dbReference type="InterPro" id="IPR051207">
    <property type="entry name" value="ComplexI_NDUFA9_subunit"/>
</dbReference>
<dbReference type="EMBL" id="BDSP01000260">
    <property type="protein sequence ID" value="GAX27931.1"/>
    <property type="molecule type" value="Genomic_DNA"/>
</dbReference>
<dbReference type="InterPro" id="IPR016040">
    <property type="entry name" value="NAD(P)-bd_dom"/>
</dbReference>
<dbReference type="InterPro" id="IPR036291">
    <property type="entry name" value="NAD(P)-bd_dom_sf"/>
</dbReference>
<evidence type="ECO:0000313" key="3">
    <source>
        <dbReference type="EMBL" id="GAX27931.1"/>
    </source>
</evidence>
<dbReference type="PANTHER" id="PTHR12126:SF16">
    <property type="entry name" value="MIOREX COMPLEX COMPONENT 2"/>
    <property type="match status" value="1"/>
</dbReference>
<name>A0A1Z5KPJ8_FISSO</name>
<dbReference type="GO" id="GO:0005739">
    <property type="term" value="C:mitochondrion"/>
    <property type="evidence" value="ECO:0007669"/>
    <property type="project" value="TreeGrafter"/>
</dbReference>
<evidence type="ECO:0000313" key="4">
    <source>
        <dbReference type="Proteomes" id="UP000198406"/>
    </source>
</evidence>
<dbReference type="AlphaFoldDB" id="A0A1Z5KPJ8"/>
<dbReference type="PANTHER" id="PTHR12126">
    <property type="entry name" value="NADH-UBIQUINONE OXIDOREDUCTASE 39 KDA SUBUNIT-RELATED"/>
    <property type="match status" value="1"/>
</dbReference>
<reference evidence="3 4" key="1">
    <citation type="journal article" date="2015" name="Plant Cell">
        <title>Oil accumulation by the oleaginous diatom Fistulifera solaris as revealed by the genome and transcriptome.</title>
        <authorList>
            <person name="Tanaka T."/>
            <person name="Maeda Y."/>
            <person name="Veluchamy A."/>
            <person name="Tanaka M."/>
            <person name="Abida H."/>
            <person name="Marechal E."/>
            <person name="Bowler C."/>
            <person name="Muto M."/>
            <person name="Sunaga Y."/>
            <person name="Tanaka M."/>
            <person name="Yoshino T."/>
            <person name="Taniguchi T."/>
            <person name="Fukuda Y."/>
            <person name="Nemoto M."/>
            <person name="Matsumoto M."/>
            <person name="Wong P.S."/>
            <person name="Aburatani S."/>
            <person name="Fujibuchi W."/>
        </authorList>
    </citation>
    <scope>NUCLEOTIDE SEQUENCE [LARGE SCALE GENOMIC DNA]</scope>
    <source>
        <strain evidence="3 4">JPCC DA0580</strain>
    </source>
</reference>
<organism evidence="3 4">
    <name type="scientific">Fistulifera solaris</name>
    <name type="common">Oleaginous diatom</name>
    <dbReference type="NCBI Taxonomy" id="1519565"/>
    <lineage>
        <taxon>Eukaryota</taxon>
        <taxon>Sar</taxon>
        <taxon>Stramenopiles</taxon>
        <taxon>Ochrophyta</taxon>
        <taxon>Bacillariophyta</taxon>
        <taxon>Bacillariophyceae</taxon>
        <taxon>Bacillariophycidae</taxon>
        <taxon>Naviculales</taxon>
        <taxon>Naviculaceae</taxon>
        <taxon>Fistulifera</taxon>
    </lineage>
</organism>
<dbReference type="Proteomes" id="UP000198406">
    <property type="component" value="Unassembled WGS sequence"/>
</dbReference>
<keyword evidence="1" id="KW-0732">Signal</keyword>
<proteinExistence type="predicted"/>